<dbReference type="SUPFAM" id="SSF75011">
    <property type="entry name" value="3-carboxy-cis,cis-mucoante lactonizing enzyme"/>
    <property type="match status" value="1"/>
</dbReference>
<dbReference type="InterPro" id="IPR050952">
    <property type="entry name" value="TRIM-NHL_E3_ligases"/>
</dbReference>
<dbReference type="AlphaFoldDB" id="A0AA88KII9"/>
<proteinExistence type="predicted"/>
<evidence type="ECO:0000313" key="4">
    <source>
        <dbReference type="Proteomes" id="UP000816034"/>
    </source>
</evidence>
<dbReference type="InterPro" id="IPR011042">
    <property type="entry name" value="6-blade_b-propeller_TolB-like"/>
</dbReference>
<evidence type="ECO:0000313" key="3">
    <source>
        <dbReference type="EMBL" id="KAG2382864.1"/>
    </source>
</evidence>
<dbReference type="PROSITE" id="PS51125">
    <property type="entry name" value="NHL"/>
    <property type="match status" value="2"/>
</dbReference>
<dbReference type="GO" id="GO:0000209">
    <property type="term" value="P:protein polyubiquitination"/>
    <property type="evidence" value="ECO:0007669"/>
    <property type="project" value="TreeGrafter"/>
</dbReference>
<comment type="caution">
    <text evidence="3">The sequence shown here is derived from an EMBL/GenBank/DDBJ whole genome shotgun (WGS) entry which is preliminary data.</text>
</comment>
<dbReference type="Proteomes" id="UP000816034">
    <property type="component" value="Unassembled WGS sequence"/>
</dbReference>
<reference evidence="3 4" key="1">
    <citation type="journal article" date="2018" name="BMC Genomics">
        <title>The genome of Naegleria lovaniensis, the basis for a comparative approach to unravel pathogenicity factors of the human pathogenic amoeba N. fowleri.</title>
        <authorList>
            <person name="Liechti N."/>
            <person name="Schurch N."/>
            <person name="Bruggmann R."/>
            <person name="Wittwer M."/>
        </authorList>
    </citation>
    <scope>NUCLEOTIDE SEQUENCE [LARGE SCALE GENOMIC DNA]</scope>
    <source>
        <strain evidence="3 4">ATCC 30569</strain>
    </source>
</reference>
<sequence length="365" mass="41620">MGTQDGTQQVIIELSDMIVTDPSHTDDNYYKNLIDKFNCEMRRSCCRKRKQSSPMGFEMQFQLVHKFGTGRNGNSQQELHSPTDIAISYHHSCILINDQQNRRIQLFDLVTKQFKISLLQPLGKHSLTIALQENYNNFDQDALLIGCSKHIQKHDLQILVRRGGNRVCLDALLWEAKENLQQYDMRGLAVKYSFTNSLIFAACVNPFSDLSSQIAILDATTGQCMQTFAFGKSPRGMCFSPRHDLLLVCSTHESTILIFQVTLNSGTNEEKWEQISQFGKWGHHEGEFHHPRSIVFNAKFGHWIVSDWLNGRVQIFNEKGCFVKSYGKYGDLDNQFNGPSGVCLDEETGELYICDGGNDRVLVFK</sequence>
<dbReference type="CDD" id="cd05819">
    <property type="entry name" value="NHL"/>
    <property type="match status" value="1"/>
</dbReference>
<dbReference type="Gene3D" id="2.120.10.30">
    <property type="entry name" value="TolB, C-terminal domain"/>
    <property type="match status" value="2"/>
</dbReference>
<dbReference type="PANTHER" id="PTHR24104">
    <property type="entry name" value="E3 UBIQUITIN-PROTEIN LIGASE NHLRC1-RELATED"/>
    <property type="match status" value="1"/>
</dbReference>
<keyword evidence="1" id="KW-0677">Repeat</keyword>
<dbReference type="RefSeq" id="XP_044548543.1">
    <property type="nucleotide sequence ID" value="XM_044694514.1"/>
</dbReference>
<keyword evidence="4" id="KW-1185">Reference proteome</keyword>
<dbReference type="InterPro" id="IPR001258">
    <property type="entry name" value="NHL_repeat"/>
</dbReference>
<dbReference type="GO" id="GO:0061630">
    <property type="term" value="F:ubiquitin protein ligase activity"/>
    <property type="evidence" value="ECO:0007669"/>
    <property type="project" value="TreeGrafter"/>
</dbReference>
<dbReference type="EMBL" id="PYSW02000022">
    <property type="protein sequence ID" value="KAG2382864.1"/>
    <property type="molecule type" value="Genomic_DNA"/>
</dbReference>
<accession>A0AA88KII9</accession>
<feature type="repeat" description="NHL" evidence="2">
    <location>
        <begin position="275"/>
        <end position="319"/>
    </location>
</feature>
<evidence type="ECO:0000256" key="2">
    <source>
        <dbReference type="PROSITE-ProRule" id="PRU00504"/>
    </source>
</evidence>
<evidence type="ECO:0000256" key="1">
    <source>
        <dbReference type="ARBA" id="ARBA00022737"/>
    </source>
</evidence>
<dbReference type="PANTHER" id="PTHR24104:SF48">
    <property type="entry name" value="PROTEIN WECH"/>
    <property type="match status" value="1"/>
</dbReference>
<dbReference type="Pfam" id="PF01436">
    <property type="entry name" value="NHL"/>
    <property type="match status" value="1"/>
</dbReference>
<protein>
    <submittedName>
        <fullName evidence="3">Uncharacterized protein</fullName>
    </submittedName>
</protein>
<dbReference type="GO" id="GO:0043161">
    <property type="term" value="P:proteasome-mediated ubiquitin-dependent protein catabolic process"/>
    <property type="evidence" value="ECO:0007669"/>
    <property type="project" value="TreeGrafter"/>
</dbReference>
<dbReference type="GeneID" id="68097286"/>
<feature type="repeat" description="NHL" evidence="2">
    <location>
        <begin position="323"/>
        <end position="365"/>
    </location>
</feature>
<organism evidence="3 4">
    <name type="scientific">Naegleria lovaniensis</name>
    <name type="common">Amoeba</name>
    <dbReference type="NCBI Taxonomy" id="51637"/>
    <lineage>
        <taxon>Eukaryota</taxon>
        <taxon>Discoba</taxon>
        <taxon>Heterolobosea</taxon>
        <taxon>Tetramitia</taxon>
        <taxon>Eutetramitia</taxon>
        <taxon>Vahlkampfiidae</taxon>
        <taxon>Naegleria</taxon>
    </lineage>
</organism>
<name>A0AA88KII9_NAELO</name>
<gene>
    <name evidence="3" type="ORF">C9374_004831</name>
</gene>